<dbReference type="InterPro" id="IPR023214">
    <property type="entry name" value="HAD_sf"/>
</dbReference>
<evidence type="ECO:0000313" key="3">
    <source>
        <dbReference type="Proteomes" id="UP000195326"/>
    </source>
</evidence>
<comment type="caution">
    <text evidence="2">The sequence shown here is derived from an EMBL/GenBank/DDBJ whole genome shotgun (WGS) entry which is preliminary data.</text>
</comment>
<dbReference type="InterPro" id="IPR006379">
    <property type="entry name" value="HAD-SF_hydro_IIB"/>
</dbReference>
<dbReference type="CDD" id="cd07516">
    <property type="entry name" value="HAD_Pase"/>
    <property type="match status" value="1"/>
</dbReference>
<dbReference type="GO" id="GO:0000287">
    <property type="term" value="F:magnesium ion binding"/>
    <property type="evidence" value="ECO:0007669"/>
    <property type="project" value="TreeGrafter"/>
</dbReference>
<dbReference type="NCBIfam" id="TIGR01484">
    <property type="entry name" value="HAD-SF-IIB"/>
    <property type="match status" value="1"/>
</dbReference>
<dbReference type="GO" id="GO:0005829">
    <property type="term" value="C:cytosol"/>
    <property type="evidence" value="ECO:0007669"/>
    <property type="project" value="TreeGrafter"/>
</dbReference>
<dbReference type="NCBIfam" id="TIGR00099">
    <property type="entry name" value="Cof-subfamily"/>
    <property type="match status" value="1"/>
</dbReference>
<dbReference type="Proteomes" id="UP000195897">
    <property type="component" value="Unassembled WGS sequence"/>
</dbReference>
<dbReference type="RefSeq" id="WP_016148898.1">
    <property type="nucleotide sequence ID" value="NZ_CABKSA010000003.1"/>
</dbReference>
<dbReference type="PANTHER" id="PTHR10000:SF8">
    <property type="entry name" value="HAD SUPERFAMILY HYDROLASE-LIKE, TYPE 3"/>
    <property type="match status" value="1"/>
</dbReference>
<dbReference type="GO" id="GO:0016791">
    <property type="term" value="F:phosphatase activity"/>
    <property type="evidence" value="ECO:0007669"/>
    <property type="project" value="UniProtKB-ARBA"/>
</dbReference>
<sequence>MKYDLIALDLDGTALNPHNTVSPAVREAVAWARSCGVHVVISTGRICSEAAEFAQMMGANDEMVTSGGATLSSVSKGGCTMRISIPWEPAVRAAAVVERVGMTSMIYAGEHLYITPYDEMFFSQYKTNEGFLSSKQVVPSVAEYIATHHLSVDKIFCRSREPFMLQMARRQIASIPGVRVMSSADDNIEIISPLADKGSALTMLCTHLGTTIDRCIAIGDSENDLEMLHAVGMPVAMGNANDEVKSIAKYITDTNANDGVAKAIYYLLGRER</sequence>
<organism evidence="2 3">
    <name type="scientific">Butyricicoccus pullicaecorum</name>
    <dbReference type="NCBI Taxonomy" id="501571"/>
    <lineage>
        <taxon>Bacteria</taxon>
        <taxon>Bacillati</taxon>
        <taxon>Bacillota</taxon>
        <taxon>Clostridia</taxon>
        <taxon>Eubacteriales</taxon>
        <taxon>Butyricicoccaceae</taxon>
        <taxon>Butyricicoccus</taxon>
    </lineage>
</organism>
<dbReference type="PROSITE" id="PS01229">
    <property type="entry name" value="COF_2"/>
    <property type="match status" value="1"/>
</dbReference>
<reference evidence="2" key="2">
    <citation type="journal article" date="2018" name="BMC Genomics">
        <title>Whole genome sequencing and function prediction of 133 gut anaerobes isolated from chicken caecum in pure cultures.</title>
        <authorList>
            <person name="Medvecky M."/>
            <person name="Cejkova D."/>
            <person name="Polansky O."/>
            <person name="Karasova D."/>
            <person name="Kubasova T."/>
            <person name="Cizek A."/>
            <person name="Rychlik I."/>
        </authorList>
    </citation>
    <scope>NUCLEOTIDE SEQUENCE</scope>
    <source>
        <strain evidence="2">An179</strain>
        <strain evidence="1">An180</strain>
    </source>
</reference>
<dbReference type="STRING" id="501571.GCA_900143195_01628"/>
<dbReference type="EMBL" id="NFKL01000004">
    <property type="protein sequence ID" value="OUP59999.1"/>
    <property type="molecule type" value="Genomic_DNA"/>
</dbReference>
<dbReference type="Gene3D" id="3.40.50.1000">
    <property type="entry name" value="HAD superfamily/HAD-like"/>
    <property type="match status" value="1"/>
</dbReference>
<dbReference type="SFLD" id="SFLDG01140">
    <property type="entry name" value="C2.B:_Phosphomannomutase_and_P"/>
    <property type="match status" value="1"/>
</dbReference>
<dbReference type="SUPFAM" id="SSF56784">
    <property type="entry name" value="HAD-like"/>
    <property type="match status" value="1"/>
</dbReference>
<evidence type="ECO:0000313" key="4">
    <source>
        <dbReference type="Proteomes" id="UP000195897"/>
    </source>
</evidence>
<dbReference type="SFLD" id="SFLDS00003">
    <property type="entry name" value="Haloacid_Dehalogenase"/>
    <property type="match status" value="1"/>
</dbReference>
<dbReference type="InterPro" id="IPR036412">
    <property type="entry name" value="HAD-like_sf"/>
</dbReference>
<dbReference type="Proteomes" id="UP000195326">
    <property type="component" value="Unassembled WGS sequence"/>
</dbReference>
<dbReference type="PANTHER" id="PTHR10000">
    <property type="entry name" value="PHOSPHOSERINE PHOSPHATASE"/>
    <property type="match status" value="1"/>
</dbReference>
<dbReference type="AlphaFoldDB" id="A0A1Y4LWH8"/>
<reference evidence="3 4" key="1">
    <citation type="submission" date="2017-04" db="EMBL/GenBank/DDBJ databases">
        <title>Function of individual gut microbiota members based on whole genome sequencing of pure cultures obtained from chicken caecum.</title>
        <authorList>
            <person name="Medvecky M."/>
            <person name="Cejkova D."/>
            <person name="Polansky O."/>
            <person name="Karasova D."/>
            <person name="Kubasova T."/>
            <person name="Cizek A."/>
            <person name="Rychlik I."/>
        </authorList>
    </citation>
    <scope>NUCLEOTIDE SEQUENCE [LARGE SCALE GENOMIC DNA]</scope>
    <source>
        <strain evidence="3">An179</strain>
        <strain evidence="4">An180</strain>
    </source>
</reference>
<accession>A0A1Y4LWH8</accession>
<gene>
    <name evidence="2" type="ORF">B5F15_04065</name>
    <name evidence="1" type="ORF">B5F17_04980</name>
</gene>
<evidence type="ECO:0000313" key="2">
    <source>
        <dbReference type="EMBL" id="OUP59999.1"/>
    </source>
</evidence>
<evidence type="ECO:0000313" key="1">
    <source>
        <dbReference type="EMBL" id="OUP53361.1"/>
    </source>
</evidence>
<proteinExistence type="predicted"/>
<dbReference type="Pfam" id="PF08282">
    <property type="entry name" value="Hydrolase_3"/>
    <property type="match status" value="1"/>
</dbReference>
<dbReference type="InterPro" id="IPR000150">
    <property type="entry name" value="Cof"/>
</dbReference>
<name>A0A1Y4LWH8_9FIRM</name>
<evidence type="ECO:0008006" key="5">
    <source>
        <dbReference type="Google" id="ProtNLM"/>
    </source>
</evidence>
<dbReference type="Gene3D" id="3.30.1240.10">
    <property type="match status" value="1"/>
</dbReference>
<dbReference type="EMBL" id="NFKK01000004">
    <property type="protein sequence ID" value="OUP53361.1"/>
    <property type="molecule type" value="Genomic_DNA"/>
</dbReference>
<protein>
    <recommendedName>
        <fullName evidence="5">Hydrolase</fullName>
    </recommendedName>
</protein>